<dbReference type="Pfam" id="PF13560">
    <property type="entry name" value="HTH_31"/>
    <property type="match status" value="1"/>
</dbReference>
<dbReference type="EMBL" id="MN079115">
    <property type="protein sequence ID" value="QEA05904.1"/>
    <property type="molecule type" value="Genomic_DNA"/>
</dbReference>
<dbReference type="CDD" id="cd00093">
    <property type="entry name" value="HTH_XRE"/>
    <property type="match status" value="1"/>
</dbReference>
<dbReference type="InterPro" id="IPR010982">
    <property type="entry name" value="Lambda_DNA-bd_dom_sf"/>
</dbReference>
<evidence type="ECO:0000259" key="1">
    <source>
        <dbReference type="PROSITE" id="PS50943"/>
    </source>
</evidence>
<proteinExistence type="predicted"/>
<accession>A0A5B8REI2</accession>
<gene>
    <name evidence="2" type="ORF">KBTEX_02233</name>
</gene>
<reference evidence="2" key="1">
    <citation type="submission" date="2019-06" db="EMBL/GenBank/DDBJ databases">
        <authorList>
            <person name="Murdoch R.W."/>
            <person name="Fathepure B."/>
        </authorList>
    </citation>
    <scope>NUCLEOTIDE SEQUENCE</scope>
</reference>
<feature type="domain" description="HTH cro/C1-type" evidence="1">
    <location>
        <begin position="5"/>
        <end position="40"/>
    </location>
</feature>
<dbReference type="AlphaFoldDB" id="A0A5B8REI2"/>
<organism evidence="2">
    <name type="scientific">uncultured organism</name>
    <dbReference type="NCBI Taxonomy" id="155900"/>
    <lineage>
        <taxon>unclassified sequences</taxon>
        <taxon>environmental samples</taxon>
    </lineage>
</organism>
<dbReference type="GO" id="GO:0003677">
    <property type="term" value="F:DNA binding"/>
    <property type="evidence" value="ECO:0007669"/>
    <property type="project" value="InterPro"/>
</dbReference>
<dbReference type="Gene3D" id="1.10.260.40">
    <property type="entry name" value="lambda repressor-like DNA-binding domains"/>
    <property type="match status" value="1"/>
</dbReference>
<name>A0A5B8REI2_9ZZZZ</name>
<dbReference type="InterPro" id="IPR001387">
    <property type="entry name" value="Cro/C1-type_HTH"/>
</dbReference>
<protein>
    <recommendedName>
        <fullName evidence="1">HTH cro/C1-type domain-containing protein</fullName>
    </recommendedName>
</protein>
<dbReference type="SUPFAM" id="SSF47413">
    <property type="entry name" value="lambda repressor-like DNA-binding domains"/>
    <property type="match status" value="1"/>
</dbReference>
<sequence>MAPAISRSYISELERGRKQPTVVKVEDLCRVLRTPPLTAYILAFADSPADVDRVVDDAAALAKRILETEPGY</sequence>
<evidence type="ECO:0000313" key="2">
    <source>
        <dbReference type="EMBL" id="QEA05904.1"/>
    </source>
</evidence>
<dbReference type="PROSITE" id="PS50943">
    <property type="entry name" value="HTH_CROC1"/>
    <property type="match status" value="1"/>
</dbReference>